<proteinExistence type="predicted"/>
<dbReference type="Gene3D" id="3.10.450.50">
    <property type="match status" value="1"/>
</dbReference>
<accession>A0A1G9C922</accession>
<evidence type="ECO:0000313" key="3">
    <source>
        <dbReference type="Proteomes" id="UP000326500"/>
    </source>
</evidence>
<feature type="domain" description="SnoaL-like" evidence="1">
    <location>
        <begin position="11"/>
        <end position="130"/>
    </location>
</feature>
<gene>
    <name evidence="2" type="ORF">SAMN04488571_11332</name>
</gene>
<dbReference type="AlphaFoldDB" id="A0A1G9C922"/>
<evidence type="ECO:0000259" key="1">
    <source>
        <dbReference type="Pfam" id="PF13474"/>
    </source>
</evidence>
<evidence type="ECO:0000313" key="2">
    <source>
        <dbReference type="EMBL" id="SDK48162.1"/>
    </source>
</evidence>
<keyword evidence="2" id="KW-0413">Isomerase</keyword>
<dbReference type="SUPFAM" id="SSF54427">
    <property type="entry name" value="NTF2-like"/>
    <property type="match status" value="1"/>
</dbReference>
<name>A0A1G9C922_9EURY</name>
<dbReference type="OrthoDB" id="116758at2157"/>
<sequence>MRVSEQTRNQIMAMLQRMAEAIGRKDIEGIMALTDPDFRGFGIGVDERVIGKEAYRRHIEREFAKTEAISLELSGIHIGAEGTIAWIMADMTYHFVVDGAPQTLTGRMTAVLRGTGHAWVFAQMHYSLPAEGRSYRRV</sequence>
<dbReference type="GO" id="GO:0016853">
    <property type="term" value="F:isomerase activity"/>
    <property type="evidence" value="ECO:0007669"/>
    <property type="project" value="UniProtKB-KW"/>
</dbReference>
<reference evidence="2 3" key="1">
    <citation type="submission" date="2016-10" db="EMBL/GenBank/DDBJ databases">
        <authorList>
            <person name="Varghese N."/>
            <person name="Submissions S."/>
        </authorList>
    </citation>
    <scope>NUCLEOTIDE SEQUENCE [LARGE SCALE GENOMIC DNA]</scope>
    <source>
        <strain evidence="2 3">DSM 2373</strain>
    </source>
</reference>
<protein>
    <submittedName>
        <fullName evidence="2">Ketosteroid isomerase homolog</fullName>
    </submittedName>
</protein>
<dbReference type="EMBL" id="FNFT01000013">
    <property type="protein sequence ID" value="SDK48162.1"/>
    <property type="molecule type" value="Genomic_DNA"/>
</dbReference>
<dbReference type="Pfam" id="PF13474">
    <property type="entry name" value="SnoaL_3"/>
    <property type="match status" value="1"/>
</dbReference>
<organism evidence="2 3">
    <name type="scientific">Methanoculleus thermophilus</name>
    <dbReference type="NCBI Taxonomy" id="2200"/>
    <lineage>
        <taxon>Archaea</taxon>
        <taxon>Methanobacteriati</taxon>
        <taxon>Methanobacteriota</taxon>
        <taxon>Stenosarchaea group</taxon>
        <taxon>Methanomicrobia</taxon>
        <taxon>Methanomicrobiales</taxon>
        <taxon>Methanomicrobiaceae</taxon>
        <taxon>Methanoculleus</taxon>
    </lineage>
</organism>
<dbReference type="Proteomes" id="UP000326500">
    <property type="component" value="Unassembled WGS sequence"/>
</dbReference>
<dbReference type="RefSeq" id="WP_066958853.1">
    <property type="nucleotide sequence ID" value="NZ_BCNX01000017.1"/>
</dbReference>
<dbReference type="InterPro" id="IPR037401">
    <property type="entry name" value="SnoaL-like"/>
</dbReference>
<keyword evidence="3" id="KW-1185">Reference proteome</keyword>
<dbReference type="STRING" id="2200.GCA_001571405_02278"/>
<dbReference type="InterPro" id="IPR032710">
    <property type="entry name" value="NTF2-like_dom_sf"/>
</dbReference>